<accession>A0ACC0UA22</accession>
<proteinExistence type="predicted"/>
<gene>
    <name evidence="1" type="ORF">F5148DRAFT_906701</name>
</gene>
<dbReference type="EMBL" id="JAGFNK010000090">
    <property type="protein sequence ID" value="KAI9508463.1"/>
    <property type="molecule type" value="Genomic_DNA"/>
</dbReference>
<reference evidence="1" key="1">
    <citation type="submission" date="2021-03" db="EMBL/GenBank/DDBJ databases">
        <title>Evolutionary priming and transition to the ectomycorrhizal habit in an iconic lineage of mushroom-forming fungi: is preadaptation a requirement?</title>
        <authorList>
            <consortium name="DOE Joint Genome Institute"/>
            <person name="Looney B.P."/>
            <person name="Miyauchi S."/>
            <person name="Morin E."/>
            <person name="Drula E."/>
            <person name="Courty P.E."/>
            <person name="Chicoki N."/>
            <person name="Fauchery L."/>
            <person name="Kohler A."/>
            <person name="Kuo A."/>
            <person name="LaButti K."/>
            <person name="Pangilinan J."/>
            <person name="Lipzen A."/>
            <person name="Riley R."/>
            <person name="Andreopoulos W."/>
            <person name="He G."/>
            <person name="Johnson J."/>
            <person name="Barry K.W."/>
            <person name="Grigoriev I.V."/>
            <person name="Nagy L."/>
            <person name="Hibbett D."/>
            <person name="Henrissat B."/>
            <person name="Matheny P.B."/>
            <person name="Labbe J."/>
            <person name="Martin A.F."/>
        </authorList>
    </citation>
    <scope>NUCLEOTIDE SEQUENCE</scope>
    <source>
        <strain evidence="1">BPL698</strain>
    </source>
</reference>
<evidence type="ECO:0000313" key="1">
    <source>
        <dbReference type="EMBL" id="KAI9508463.1"/>
    </source>
</evidence>
<dbReference type="Proteomes" id="UP001207468">
    <property type="component" value="Unassembled WGS sequence"/>
</dbReference>
<evidence type="ECO:0000313" key="2">
    <source>
        <dbReference type="Proteomes" id="UP001207468"/>
    </source>
</evidence>
<protein>
    <submittedName>
        <fullName evidence="1">Uncharacterized protein</fullName>
    </submittedName>
</protein>
<name>A0ACC0UA22_9AGAM</name>
<sequence length="227" mass="24936">MTSKPTLSAALRVGTLIPITERQTSHRVIVAPSSRGCCVMRCNHRSLRAFSLWSKGGMIGARSPPGIDGGIFWSHCIPHGYDDGGCQKPCNPGDIIRRIHSQLSGRARPVNARRPALVIYHDGGGIHQKDPFIDFLISSIDPFIYTHMNVCVRVCARASTGRRDTRQCDVMFASRSQEEKSACSGLYARARTLAKGFDRAKPGRRQARMNAFTLSQGGAEGTRLIRV</sequence>
<organism evidence="1 2">
    <name type="scientific">Russula earlei</name>
    <dbReference type="NCBI Taxonomy" id="71964"/>
    <lineage>
        <taxon>Eukaryota</taxon>
        <taxon>Fungi</taxon>
        <taxon>Dikarya</taxon>
        <taxon>Basidiomycota</taxon>
        <taxon>Agaricomycotina</taxon>
        <taxon>Agaricomycetes</taxon>
        <taxon>Russulales</taxon>
        <taxon>Russulaceae</taxon>
        <taxon>Russula</taxon>
    </lineage>
</organism>
<keyword evidence="2" id="KW-1185">Reference proteome</keyword>
<comment type="caution">
    <text evidence="1">The sequence shown here is derived from an EMBL/GenBank/DDBJ whole genome shotgun (WGS) entry which is preliminary data.</text>
</comment>